<reference evidence="2 3" key="2">
    <citation type="journal article" date="2013" name="Plant Cell Physiol.">
        <title>Rice Annotation Project Database (RAP-DB): an integrative and interactive database for rice genomics.</title>
        <authorList>
            <person name="Sakai H."/>
            <person name="Lee S.S."/>
            <person name="Tanaka T."/>
            <person name="Numa H."/>
            <person name="Kim J."/>
            <person name="Kawahara Y."/>
            <person name="Wakimoto H."/>
            <person name="Yang C.C."/>
            <person name="Iwamoto M."/>
            <person name="Abe T."/>
            <person name="Yamada Y."/>
            <person name="Muto A."/>
            <person name="Inokuchi H."/>
            <person name="Ikemura T."/>
            <person name="Matsumoto T."/>
            <person name="Sasaki T."/>
            <person name="Itoh T."/>
        </authorList>
    </citation>
    <scope>NUCLEOTIDE SEQUENCE [LARGE SCALE GENOMIC DNA]</scope>
    <source>
        <strain evidence="3">cv. Nipponbare</strain>
    </source>
</reference>
<dbReference type="Proteomes" id="UP000059680">
    <property type="component" value="Chromosome 12"/>
</dbReference>
<dbReference type="Gramene" id="Os12t0492600-01">
    <property type="protein sequence ID" value="Os12t0492600-01"/>
    <property type="gene ID" value="Os12g0492600"/>
</dbReference>
<evidence type="ECO:0000313" key="3">
    <source>
        <dbReference type="Proteomes" id="UP000059680"/>
    </source>
</evidence>
<feature type="non-terminal residue" evidence="2">
    <location>
        <position position="1"/>
    </location>
</feature>
<dbReference type="AlphaFoldDB" id="A0A0P0YAD1"/>
<proteinExistence type="predicted"/>
<evidence type="ECO:0000313" key="2">
    <source>
        <dbReference type="EMBL" id="BAT17206.1"/>
    </source>
</evidence>
<evidence type="ECO:0000256" key="1">
    <source>
        <dbReference type="SAM" id="MobiDB-lite"/>
    </source>
</evidence>
<sequence length="77" mass="8581">SSPLLSASRSFLLSSLSHRRLGRERRGNGGLGTGGGGLPSPTSHPTQHRRARYRRRPPFPDLPWAVATSLPRRRWAR</sequence>
<dbReference type="InParanoid" id="A0A0P0YAD1"/>
<feature type="compositionally biased region" description="Basic residues" evidence="1">
    <location>
        <begin position="46"/>
        <end position="57"/>
    </location>
</feature>
<organism evidence="2 3">
    <name type="scientific">Oryza sativa subsp. japonica</name>
    <name type="common">Rice</name>
    <dbReference type="NCBI Taxonomy" id="39947"/>
    <lineage>
        <taxon>Eukaryota</taxon>
        <taxon>Viridiplantae</taxon>
        <taxon>Streptophyta</taxon>
        <taxon>Embryophyta</taxon>
        <taxon>Tracheophyta</taxon>
        <taxon>Spermatophyta</taxon>
        <taxon>Magnoliopsida</taxon>
        <taxon>Liliopsida</taxon>
        <taxon>Poales</taxon>
        <taxon>Poaceae</taxon>
        <taxon>BOP clade</taxon>
        <taxon>Oryzoideae</taxon>
        <taxon>Oryzeae</taxon>
        <taxon>Oryzinae</taxon>
        <taxon>Oryza</taxon>
        <taxon>Oryza sativa</taxon>
    </lineage>
</organism>
<protein>
    <submittedName>
        <fullName evidence="2">Os12g0492600 protein</fullName>
    </submittedName>
</protein>
<dbReference type="PaxDb" id="39947-A0A0P0YAD1"/>
<reference evidence="2 3" key="3">
    <citation type="journal article" date="2013" name="Rice">
        <title>Improvement of the Oryza sativa Nipponbare reference genome using next generation sequence and optical map data.</title>
        <authorList>
            <person name="Kawahara Y."/>
            <person name="de la Bastide M."/>
            <person name="Hamilton J.P."/>
            <person name="Kanamori H."/>
            <person name="McCombie W.R."/>
            <person name="Ouyang S."/>
            <person name="Schwartz D.C."/>
            <person name="Tanaka T."/>
            <person name="Wu J."/>
            <person name="Zhou S."/>
            <person name="Childs K.L."/>
            <person name="Davidson R.M."/>
            <person name="Lin H."/>
            <person name="Quesada-Ocampo L."/>
            <person name="Vaillancourt B."/>
            <person name="Sakai H."/>
            <person name="Lee S.S."/>
            <person name="Kim J."/>
            <person name="Numa H."/>
            <person name="Itoh T."/>
            <person name="Buell C.R."/>
            <person name="Matsumoto T."/>
        </authorList>
    </citation>
    <scope>NUCLEOTIDE SEQUENCE [LARGE SCALE GENOMIC DNA]</scope>
    <source>
        <strain evidence="3">cv. Nipponbare</strain>
    </source>
</reference>
<keyword evidence="3" id="KW-1185">Reference proteome</keyword>
<reference evidence="3" key="1">
    <citation type="journal article" date="2005" name="Nature">
        <title>The map-based sequence of the rice genome.</title>
        <authorList>
            <consortium name="International rice genome sequencing project (IRGSP)"/>
            <person name="Matsumoto T."/>
            <person name="Wu J."/>
            <person name="Kanamori H."/>
            <person name="Katayose Y."/>
            <person name="Fujisawa M."/>
            <person name="Namiki N."/>
            <person name="Mizuno H."/>
            <person name="Yamamoto K."/>
            <person name="Antonio B.A."/>
            <person name="Baba T."/>
            <person name="Sakata K."/>
            <person name="Nagamura Y."/>
            <person name="Aoki H."/>
            <person name="Arikawa K."/>
            <person name="Arita K."/>
            <person name="Bito T."/>
            <person name="Chiden Y."/>
            <person name="Fujitsuka N."/>
            <person name="Fukunaka R."/>
            <person name="Hamada M."/>
            <person name="Harada C."/>
            <person name="Hayashi A."/>
            <person name="Hijishita S."/>
            <person name="Honda M."/>
            <person name="Hosokawa S."/>
            <person name="Ichikawa Y."/>
            <person name="Idonuma A."/>
            <person name="Iijima M."/>
            <person name="Ikeda M."/>
            <person name="Ikeno M."/>
            <person name="Ito K."/>
            <person name="Ito S."/>
            <person name="Ito T."/>
            <person name="Ito Y."/>
            <person name="Ito Y."/>
            <person name="Iwabuchi A."/>
            <person name="Kamiya K."/>
            <person name="Karasawa W."/>
            <person name="Kurita K."/>
            <person name="Katagiri S."/>
            <person name="Kikuta A."/>
            <person name="Kobayashi H."/>
            <person name="Kobayashi N."/>
            <person name="Machita K."/>
            <person name="Maehara T."/>
            <person name="Masukawa M."/>
            <person name="Mizubayashi T."/>
            <person name="Mukai Y."/>
            <person name="Nagasaki H."/>
            <person name="Nagata Y."/>
            <person name="Naito S."/>
            <person name="Nakashima M."/>
            <person name="Nakama Y."/>
            <person name="Nakamichi Y."/>
            <person name="Nakamura M."/>
            <person name="Meguro A."/>
            <person name="Negishi M."/>
            <person name="Ohta I."/>
            <person name="Ohta T."/>
            <person name="Okamoto M."/>
            <person name="Ono N."/>
            <person name="Saji S."/>
            <person name="Sakaguchi M."/>
            <person name="Sakai K."/>
            <person name="Shibata M."/>
            <person name="Shimokawa T."/>
            <person name="Song J."/>
            <person name="Takazaki Y."/>
            <person name="Terasawa K."/>
            <person name="Tsugane M."/>
            <person name="Tsuji K."/>
            <person name="Ueda S."/>
            <person name="Waki K."/>
            <person name="Yamagata H."/>
            <person name="Yamamoto M."/>
            <person name="Yamamoto S."/>
            <person name="Yamane H."/>
            <person name="Yoshiki S."/>
            <person name="Yoshihara R."/>
            <person name="Yukawa K."/>
            <person name="Zhong H."/>
            <person name="Yano M."/>
            <person name="Yuan Q."/>
            <person name="Ouyang S."/>
            <person name="Liu J."/>
            <person name="Jones K.M."/>
            <person name="Gansberger K."/>
            <person name="Moffat K."/>
            <person name="Hill J."/>
            <person name="Bera J."/>
            <person name="Fadrosh D."/>
            <person name="Jin S."/>
            <person name="Johri S."/>
            <person name="Kim M."/>
            <person name="Overton L."/>
            <person name="Reardon M."/>
            <person name="Tsitrin T."/>
            <person name="Vuong H."/>
            <person name="Weaver B."/>
            <person name="Ciecko A."/>
            <person name="Tallon L."/>
            <person name="Jackson J."/>
            <person name="Pai G."/>
            <person name="Aken S.V."/>
            <person name="Utterback T."/>
            <person name="Reidmuller S."/>
            <person name="Feldblyum T."/>
            <person name="Hsiao J."/>
            <person name="Zismann V."/>
            <person name="Iobst S."/>
            <person name="de Vazeille A.R."/>
            <person name="Buell C.R."/>
            <person name="Ying K."/>
            <person name="Li Y."/>
            <person name="Lu T."/>
            <person name="Huang Y."/>
            <person name="Zhao Q."/>
            <person name="Feng Q."/>
            <person name="Zhang L."/>
            <person name="Zhu J."/>
            <person name="Weng Q."/>
            <person name="Mu J."/>
            <person name="Lu Y."/>
            <person name="Fan D."/>
            <person name="Liu Y."/>
            <person name="Guan J."/>
            <person name="Zhang Y."/>
            <person name="Yu S."/>
            <person name="Liu X."/>
            <person name="Zhang Y."/>
            <person name="Hong G."/>
            <person name="Han B."/>
            <person name="Choisne N."/>
            <person name="Demange N."/>
            <person name="Orjeda G."/>
            <person name="Samain S."/>
            <person name="Cattolico L."/>
            <person name="Pelletier E."/>
            <person name="Couloux A."/>
            <person name="Segurens B."/>
            <person name="Wincker P."/>
            <person name="D'Hont A."/>
            <person name="Scarpelli C."/>
            <person name="Weissenbach J."/>
            <person name="Salanoubat M."/>
            <person name="Quetier F."/>
            <person name="Yu Y."/>
            <person name="Kim H.R."/>
            <person name="Rambo T."/>
            <person name="Currie J."/>
            <person name="Collura K."/>
            <person name="Luo M."/>
            <person name="Yang T."/>
            <person name="Ammiraju J.S.S."/>
            <person name="Engler F."/>
            <person name="Soderlund C."/>
            <person name="Wing R.A."/>
            <person name="Palmer L.E."/>
            <person name="de la Bastide M."/>
            <person name="Spiegel L."/>
            <person name="Nascimento L."/>
            <person name="Zutavern T."/>
            <person name="O'Shaughnessy A."/>
            <person name="Dike S."/>
            <person name="Dedhia N."/>
            <person name="Preston R."/>
            <person name="Balija V."/>
            <person name="McCombie W.R."/>
            <person name="Chow T."/>
            <person name="Chen H."/>
            <person name="Chung M."/>
            <person name="Chen C."/>
            <person name="Shaw J."/>
            <person name="Wu H."/>
            <person name="Hsiao K."/>
            <person name="Chao Y."/>
            <person name="Chu M."/>
            <person name="Cheng C."/>
            <person name="Hour A."/>
            <person name="Lee P."/>
            <person name="Lin S."/>
            <person name="Lin Y."/>
            <person name="Liou J."/>
            <person name="Liu S."/>
            <person name="Hsing Y."/>
            <person name="Raghuvanshi S."/>
            <person name="Mohanty A."/>
            <person name="Bharti A.K."/>
            <person name="Gaur A."/>
            <person name="Gupta V."/>
            <person name="Kumar D."/>
            <person name="Ravi V."/>
            <person name="Vij S."/>
            <person name="Kapur A."/>
            <person name="Khurana P."/>
            <person name="Khurana P."/>
            <person name="Khurana J.P."/>
            <person name="Tyagi A.K."/>
            <person name="Gaikwad K."/>
            <person name="Singh A."/>
            <person name="Dalal V."/>
            <person name="Srivastava S."/>
            <person name="Dixit A."/>
            <person name="Pal A.K."/>
            <person name="Ghazi I.A."/>
            <person name="Yadav M."/>
            <person name="Pandit A."/>
            <person name="Bhargava A."/>
            <person name="Sureshbabu K."/>
            <person name="Batra K."/>
            <person name="Sharma T.R."/>
            <person name="Mohapatra T."/>
            <person name="Singh N.K."/>
            <person name="Messing J."/>
            <person name="Nelson A.B."/>
            <person name="Fuks G."/>
            <person name="Kavchok S."/>
            <person name="Keizer G."/>
            <person name="Linton E."/>
            <person name="Llaca V."/>
            <person name="Song R."/>
            <person name="Tanyolac B."/>
            <person name="Young S."/>
            <person name="Ho-Il K."/>
            <person name="Hahn J.H."/>
            <person name="Sangsakoo G."/>
            <person name="Vanavichit A."/>
            <person name="de Mattos Luiz.A.T."/>
            <person name="Zimmer P.D."/>
            <person name="Malone G."/>
            <person name="Dellagostin O."/>
            <person name="de Oliveira A.C."/>
            <person name="Bevan M."/>
            <person name="Bancroft I."/>
            <person name="Minx P."/>
            <person name="Cordum H."/>
            <person name="Wilson R."/>
            <person name="Cheng Z."/>
            <person name="Jin W."/>
            <person name="Jiang J."/>
            <person name="Leong S.A."/>
            <person name="Iwama H."/>
            <person name="Gojobori T."/>
            <person name="Itoh T."/>
            <person name="Niimura Y."/>
            <person name="Fujii Y."/>
            <person name="Habara T."/>
            <person name="Sakai H."/>
            <person name="Sato Y."/>
            <person name="Wilson G."/>
            <person name="Kumar K."/>
            <person name="McCouch S."/>
            <person name="Juretic N."/>
            <person name="Hoen D."/>
            <person name="Wright S."/>
            <person name="Bruskiewich R."/>
            <person name="Bureau T."/>
            <person name="Miyao A."/>
            <person name="Hirochika H."/>
            <person name="Nishikawa T."/>
            <person name="Kadowaki K."/>
            <person name="Sugiura M."/>
            <person name="Burr B."/>
            <person name="Sasaki T."/>
        </authorList>
    </citation>
    <scope>NUCLEOTIDE SEQUENCE [LARGE SCALE GENOMIC DNA]</scope>
    <source>
        <strain evidence="3">cv. Nipponbare</strain>
    </source>
</reference>
<gene>
    <name evidence="2" type="ordered locus">Os12g0492600</name>
    <name evidence="2" type="ORF">OSNPB_120492600</name>
</gene>
<feature type="compositionally biased region" description="Gly residues" evidence="1">
    <location>
        <begin position="28"/>
        <end position="38"/>
    </location>
</feature>
<name>A0A0P0YAD1_ORYSJ</name>
<accession>A0A0P0YAD1</accession>
<feature type="region of interest" description="Disordered" evidence="1">
    <location>
        <begin position="18"/>
        <end position="58"/>
    </location>
</feature>
<dbReference type="EMBL" id="AP014968">
    <property type="protein sequence ID" value="BAT17206.1"/>
    <property type="molecule type" value="Genomic_DNA"/>
</dbReference>